<name>A0ABU6ZUZ3_9FABA</name>
<organism evidence="1 2">
    <name type="scientific">Stylosanthes scabra</name>
    <dbReference type="NCBI Taxonomy" id="79078"/>
    <lineage>
        <taxon>Eukaryota</taxon>
        <taxon>Viridiplantae</taxon>
        <taxon>Streptophyta</taxon>
        <taxon>Embryophyta</taxon>
        <taxon>Tracheophyta</taxon>
        <taxon>Spermatophyta</taxon>
        <taxon>Magnoliopsida</taxon>
        <taxon>eudicotyledons</taxon>
        <taxon>Gunneridae</taxon>
        <taxon>Pentapetalae</taxon>
        <taxon>rosids</taxon>
        <taxon>fabids</taxon>
        <taxon>Fabales</taxon>
        <taxon>Fabaceae</taxon>
        <taxon>Papilionoideae</taxon>
        <taxon>50 kb inversion clade</taxon>
        <taxon>dalbergioids sensu lato</taxon>
        <taxon>Dalbergieae</taxon>
        <taxon>Pterocarpus clade</taxon>
        <taxon>Stylosanthes</taxon>
    </lineage>
</organism>
<comment type="caution">
    <text evidence="1">The sequence shown here is derived from an EMBL/GenBank/DDBJ whole genome shotgun (WGS) entry which is preliminary data.</text>
</comment>
<feature type="non-terminal residue" evidence="1">
    <location>
        <position position="1"/>
    </location>
</feature>
<sequence length="50" mass="5563">NEILDMVLSRMNDVMYVSQRVKRGIFGINYPASGNSGLSDVKDAERTPMS</sequence>
<dbReference type="Proteomes" id="UP001341840">
    <property type="component" value="Unassembled WGS sequence"/>
</dbReference>
<evidence type="ECO:0000313" key="1">
    <source>
        <dbReference type="EMBL" id="MED6225784.1"/>
    </source>
</evidence>
<evidence type="ECO:0000313" key="2">
    <source>
        <dbReference type="Proteomes" id="UP001341840"/>
    </source>
</evidence>
<proteinExistence type="predicted"/>
<reference evidence="1 2" key="1">
    <citation type="journal article" date="2023" name="Plants (Basel)">
        <title>Bridging the Gap: Combining Genomics and Transcriptomics Approaches to Understand Stylosanthes scabra, an Orphan Legume from the Brazilian Caatinga.</title>
        <authorList>
            <person name="Ferreira-Neto J.R.C."/>
            <person name="da Silva M.D."/>
            <person name="Binneck E."/>
            <person name="de Melo N.F."/>
            <person name="da Silva R.H."/>
            <person name="de Melo A.L.T.M."/>
            <person name="Pandolfi V."/>
            <person name="Bustamante F.O."/>
            <person name="Brasileiro-Vidal A.C."/>
            <person name="Benko-Iseppon A.M."/>
        </authorList>
    </citation>
    <scope>NUCLEOTIDE SEQUENCE [LARGE SCALE GENOMIC DNA]</scope>
    <source>
        <tissue evidence="1">Leaves</tissue>
    </source>
</reference>
<keyword evidence="2" id="KW-1185">Reference proteome</keyword>
<protein>
    <submittedName>
        <fullName evidence="1">Uncharacterized protein</fullName>
    </submittedName>
</protein>
<accession>A0ABU6ZUZ3</accession>
<gene>
    <name evidence="1" type="ORF">PIB30_097018</name>
</gene>
<dbReference type="EMBL" id="JASCZI010274211">
    <property type="protein sequence ID" value="MED6225784.1"/>
    <property type="molecule type" value="Genomic_DNA"/>
</dbReference>